<evidence type="ECO:0000313" key="1">
    <source>
        <dbReference type="EMBL" id="KAJ4431176.1"/>
    </source>
</evidence>
<sequence length="143" mass="15693">MAGLCEGGNESPGSLKANNSLTPTIKFLLLGEQYRAEQVSRPAGYARGGEGLKAAQGRETCSAEAGCREERQQRQRQEQPPCWFNDCSPRPGPAVNWTVARERGRIPLQHVFMTAGITGAEPARCSFVSTDFVRSINIIPRRM</sequence>
<evidence type="ECO:0000313" key="2">
    <source>
        <dbReference type="Proteomes" id="UP001148838"/>
    </source>
</evidence>
<protein>
    <submittedName>
        <fullName evidence="1">Uncharacterized protein</fullName>
    </submittedName>
</protein>
<gene>
    <name evidence="1" type="ORF">ANN_19773</name>
</gene>
<name>A0ABQ8SBG6_PERAM</name>
<accession>A0ABQ8SBG6</accession>
<dbReference type="Proteomes" id="UP001148838">
    <property type="component" value="Unassembled WGS sequence"/>
</dbReference>
<organism evidence="1 2">
    <name type="scientific">Periplaneta americana</name>
    <name type="common">American cockroach</name>
    <name type="synonym">Blatta americana</name>
    <dbReference type="NCBI Taxonomy" id="6978"/>
    <lineage>
        <taxon>Eukaryota</taxon>
        <taxon>Metazoa</taxon>
        <taxon>Ecdysozoa</taxon>
        <taxon>Arthropoda</taxon>
        <taxon>Hexapoda</taxon>
        <taxon>Insecta</taxon>
        <taxon>Pterygota</taxon>
        <taxon>Neoptera</taxon>
        <taxon>Polyneoptera</taxon>
        <taxon>Dictyoptera</taxon>
        <taxon>Blattodea</taxon>
        <taxon>Blattoidea</taxon>
        <taxon>Blattidae</taxon>
        <taxon>Blattinae</taxon>
        <taxon>Periplaneta</taxon>
    </lineage>
</organism>
<keyword evidence="2" id="KW-1185">Reference proteome</keyword>
<proteinExistence type="predicted"/>
<dbReference type="EMBL" id="JAJSOF020000031">
    <property type="protein sequence ID" value="KAJ4431176.1"/>
    <property type="molecule type" value="Genomic_DNA"/>
</dbReference>
<comment type="caution">
    <text evidence="1">The sequence shown here is derived from an EMBL/GenBank/DDBJ whole genome shotgun (WGS) entry which is preliminary data.</text>
</comment>
<reference evidence="1 2" key="1">
    <citation type="journal article" date="2022" name="Allergy">
        <title>Genome assembly and annotation of Periplaneta americana reveal a comprehensive cockroach allergen profile.</title>
        <authorList>
            <person name="Wang L."/>
            <person name="Xiong Q."/>
            <person name="Saelim N."/>
            <person name="Wang L."/>
            <person name="Nong W."/>
            <person name="Wan A.T."/>
            <person name="Shi M."/>
            <person name="Liu X."/>
            <person name="Cao Q."/>
            <person name="Hui J.H.L."/>
            <person name="Sookrung N."/>
            <person name="Leung T.F."/>
            <person name="Tungtrongchitr A."/>
            <person name="Tsui S.K.W."/>
        </authorList>
    </citation>
    <scope>NUCLEOTIDE SEQUENCE [LARGE SCALE GENOMIC DNA]</scope>
    <source>
        <strain evidence="1">PWHHKU_190912</strain>
    </source>
</reference>